<dbReference type="PANTHER" id="PTHR35317:SF29">
    <property type="entry name" value="CCHC-TYPE DOMAIN-CONTAINING PROTEIN"/>
    <property type="match status" value="1"/>
</dbReference>
<evidence type="ECO:0008006" key="3">
    <source>
        <dbReference type="Google" id="ProtNLM"/>
    </source>
</evidence>
<name>A0ABD1YQA1_9MARC</name>
<dbReference type="EMBL" id="JBHFFA010000003">
    <property type="protein sequence ID" value="KAL2632960.1"/>
    <property type="molecule type" value="Genomic_DNA"/>
</dbReference>
<gene>
    <name evidence="1" type="ORF">R1flu_004439</name>
</gene>
<dbReference type="AlphaFoldDB" id="A0ABD1YQA1"/>
<reference evidence="1 2" key="1">
    <citation type="submission" date="2024-09" db="EMBL/GenBank/DDBJ databases">
        <title>Chromosome-scale assembly of Riccia fluitans.</title>
        <authorList>
            <person name="Paukszto L."/>
            <person name="Sawicki J."/>
            <person name="Karawczyk K."/>
            <person name="Piernik-Szablinska J."/>
            <person name="Szczecinska M."/>
            <person name="Mazdziarz M."/>
        </authorList>
    </citation>
    <scope>NUCLEOTIDE SEQUENCE [LARGE SCALE GENOMIC DNA]</scope>
    <source>
        <strain evidence="1">Rf_01</strain>
        <tissue evidence="1">Aerial parts of the thallus</tissue>
    </source>
</reference>
<evidence type="ECO:0000313" key="2">
    <source>
        <dbReference type="Proteomes" id="UP001605036"/>
    </source>
</evidence>
<accession>A0ABD1YQA1</accession>
<keyword evidence="2" id="KW-1185">Reference proteome</keyword>
<dbReference type="PANTHER" id="PTHR35317">
    <property type="entry name" value="OS04G0629600 PROTEIN"/>
    <property type="match status" value="1"/>
</dbReference>
<evidence type="ECO:0000313" key="1">
    <source>
        <dbReference type="EMBL" id="KAL2632960.1"/>
    </source>
</evidence>
<organism evidence="1 2">
    <name type="scientific">Riccia fluitans</name>
    <dbReference type="NCBI Taxonomy" id="41844"/>
    <lineage>
        <taxon>Eukaryota</taxon>
        <taxon>Viridiplantae</taxon>
        <taxon>Streptophyta</taxon>
        <taxon>Embryophyta</taxon>
        <taxon>Marchantiophyta</taxon>
        <taxon>Marchantiopsida</taxon>
        <taxon>Marchantiidae</taxon>
        <taxon>Marchantiales</taxon>
        <taxon>Ricciaceae</taxon>
        <taxon>Riccia</taxon>
    </lineage>
</organism>
<sequence>MEAFMMGQLCEENKLDDQNYGFRYPCWKFRVRALLRSYGLWDIVNGKDKKPESLTNAESEKVRAWTRRDDQALSIITMTIKDSQIRDIYDAQSAKEAWDIFAWKHEQLSFGRPLVLCRQLETLKMAEETSMESHFSVIKRIIDEYAYVGGQMPPDKFLHFILKTIPRSPDYDVLKIVALTTPMSFYELKSKALISEMEHLRSGDSGNEEG</sequence>
<comment type="caution">
    <text evidence="1">The sequence shown here is derived from an EMBL/GenBank/DDBJ whole genome shotgun (WGS) entry which is preliminary data.</text>
</comment>
<proteinExistence type="predicted"/>
<dbReference type="Proteomes" id="UP001605036">
    <property type="component" value="Unassembled WGS sequence"/>
</dbReference>
<protein>
    <recommendedName>
        <fullName evidence="3">DUF4219 domain-containing protein</fullName>
    </recommendedName>
</protein>
<dbReference type="Pfam" id="PF14223">
    <property type="entry name" value="Retrotran_gag_2"/>
    <property type="match status" value="1"/>
</dbReference>